<proteinExistence type="predicted"/>
<evidence type="ECO:0000256" key="1">
    <source>
        <dbReference type="SAM" id="SignalP"/>
    </source>
</evidence>
<name>A0ABT4KSG7_9SPHI</name>
<feature type="signal peptide" evidence="1">
    <location>
        <begin position="1"/>
        <end position="24"/>
    </location>
</feature>
<reference evidence="4" key="1">
    <citation type="submission" date="2022-12" db="EMBL/GenBank/DDBJ databases">
        <title>Genome sequence of SJ11.</title>
        <authorList>
            <person name="Woo H."/>
        </authorList>
    </citation>
    <scope>NUCLEOTIDE SEQUENCE</scope>
    <source>
        <strain evidence="4">SJ11</strain>
    </source>
</reference>
<feature type="domain" description="Ig-like" evidence="3">
    <location>
        <begin position="1586"/>
        <end position="1660"/>
    </location>
</feature>
<dbReference type="RefSeq" id="WP_269413707.1">
    <property type="nucleotide sequence ID" value="NZ_JAPWGL010000001.1"/>
</dbReference>
<organism evidence="4 5">
    <name type="scientific">Pedobacter rhodius</name>
    <dbReference type="NCBI Taxonomy" id="3004098"/>
    <lineage>
        <taxon>Bacteria</taxon>
        <taxon>Pseudomonadati</taxon>
        <taxon>Bacteroidota</taxon>
        <taxon>Sphingobacteriia</taxon>
        <taxon>Sphingobacteriales</taxon>
        <taxon>Sphingobacteriaceae</taxon>
        <taxon>Pedobacter</taxon>
    </lineage>
</organism>
<gene>
    <name evidence="4" type="ORF">O0931_01035</name>
</gene>
<dbReference type="Gene3D" id="2.60.40.10">
    <property type="entry name" value="Immunoglobulins"/>
    <property type="match status" value="3"/>
</dbReference>
<feature type="domain" description="Ig-like" evidence="3">
    <location>
        <begin position="1352"/>
        <end position="1426"/>
    </location>
</feature>
<accession>A0ABT4KSG7</accession>
<feature type="domain" description="Ig-like" evidence="3">
    <location>
        <begin position="1508"/>
        <end position="1582"/>
    </location>
</feature>
<feature type="domain" description="Ig-like" evidence="3">
    <location>
        <begin position="884"/>
        <end position="959"/>
    </location>
</feature>
<dbReference type="SUPFAM" id="SSF48726">
    <property type="entry name" value="Immunoglobulin"/>
    <property type="match status" value="1"/>
</dbReference>
<dbReference type="Proteomes" id="UP001144341">
    <property type="component" value="Unassembled WGS sequence"/>
</dbReference>
<dbReference type="Pfam" id="PF13585">
    <property type="entry name" value="CHU_C"/>
    <property type="match status" value="1"/>
</dbReference>
<dbReference type="EMBL" id="JAPWGL010000001">
    <property type="protein sequence ID" value="MCZ4221874.1"/>
    <property type="molecule type" value="Genomic_DNA"/>
</dbReference>
<dbReference type="InterPro" id="IPR001434">
    <property type="entry name" value="OmcB-like_DUF11"/>
</dbReference>
<feature type="domain" description="Ig-like" evidence="3">
    <location>
        <begin position="1040"/>
        <end position="1115"/>
    </location>
</feature>
<protein>
    <submittedName>
        <fullName evidence="4">Gliding motility-associated C-terminal domain-containing protein</fullName>
    </submittedName>
</protein>
<feature type="domain" description="Ig-like" evidence="3">
    <location>
        <begin position="1274"/>
        <end position="1348"/>
    </location>
</feature>
<feature type="domain" description="Ig-like" evidence="3">
    <location>
        <begin position="1664"/>
        <end position="1738"/>
    </location>
</feature>
<dbReference type="NCBIfam" id="TIGR04131">
    <property type="entry name" value="Bac_Flav_CTERM"/>
    <property type="match status" value="1"/>
</dbReference>
<evidence type="ECO:0000259" key="3">
    <source>
        <dbReference type="Pfam" id="PF19081"/>
    </source>
</evidence>
<dbReference type="Pfam" id="PF01345">
    <property type="entry name" value="DUF11"/>
    <property type="match status" value="1"/>
</dbReference>
<dbReference type="InterPro" id="IPR013783">
    <property type="entry name" value="Ig-like_fold"/>
</dbReference>
<dbReference type="InterPro" id="IPR026341">
    <property type="entry name" value="T9SS_type_B"/>
</dbReference>
<dbReference type="InterPro" id="IPR047589">
    <property type="entry name" value="DUF11_rpt"/>
</dbReference>
<dbReference type="InterPro" id="IPR044023">
    <property type="entry name" value="Ig_7"/>
</dbReference>
<feature type="domain" description="DUF11" evidence="2">
    <location>
        <begin position="591"/>
        <end position="701"/>
    </location>
</feature>
<comment type="caution">
    <text evidence="4">The sequence shown here is derived from an EMBL/GenBank/DDBJ whole genome shotgun (WGS) entry which is preliminary data.</text>
</comment>
<keyword evidence="1" id="KW-0732">Signal</keyword>
<feature type="domain" description="Ig-like" evidence="3">
    <location>
        <begin position="962"/>
        <end position="1037"/>
    </location>
</feature>
<sequence>MIKAILLKIFVFIFCIFFAELSHADNPSVNFNPNQGKDFKIINSLLSSVALRSNTYSNFKRIFQSASATPPTYSKHYIAPAPWQYWSKANQIVITTESTTTISGTITKSDGTLLYNFTCSAGVPYIERFTGLPGALPIHPLNTVVNGGGLIVTAGGSISVNLRNIASDQLGSDGNDANIKGNASLFSFGDAGIGTSFRVGYYRDGNLAGNERPTYSIMAIENNTIIKIAGAAVTTLNVGQSYLFQCPIGTLVESSGAAVMNTSARLDAPGGCGDGAYNPIPPIASLGSEYVIVRGEGNLTAEQTTVVSTEPDTKIRIEFFDENGIEKKVQNITIATAGDFKTFNHGYTNGGGYDKNNNTGRFSSSRIVSDKNILVFSGTGGISGGGGCEVDIATLVPIASCAGSKQVETYKFTSYKDGNLPYFGYILTKNTDRIDLTTKGTTPYTSKDIESITGIGPRKALGTSGLYLIKFTDANISYPNVITINSTSRLTVSMVQQSSDFSMSNFISRFPEKAEQPTVDMTDCTAAKLTASPASTGPYQWYFNGVAISGADKSTYIATTSGNYTVTSSLECGMSAQSLPLIISLCNIDRSITKTVDTKLPEVGEVVSFTLKAENLGSGNAIGVSVTDLLPADYQYVYSTVSEGNYDAATGTWSIGSMNSHSAATLVIKAKVLTQGVHVNNATITGPQADNVQSNDQSSASTSTTLGTVTLITEGADRNVCVNTAIADIEFLVGGGASGANVTNLPSGLTYNYDTNTKKLTITGTVNTPTPPAGITYTVTTTGGIPVSKTGNIIVRDNVTTPVFANGLTSTRCMGAGSDTYTATSSNSDGLVYSLLPANAGSIDPVTGRVTWALDFVGTATITAKATGCIEKSADFTVTVNNLPAAPGVSDVTYCKNQAAVPLTAALTETSLVWYNSSGAVISVPTPSTATVGTTDFYVSQKNANGCESAKSKITVTINDLPTAPGVSDVTYCKNQPAVPLTASLTETSLVWYNSSGAVISVPTPSTATVGTTDFYVSQKNANGCESAKSKITVTINDLPAAPGVSDVTYCKNQPAIPLTASLTETSLVWYNSSGTVISVPTPSTATVGATDYYVSQKNANGCESAKSKITVTINDLPTAPGVSDVTYCKNQPAVPLTASLTETSLVWYNSSGAVISVPTPSTATVGTTDFYVSQKNANGCESAKSKITVTINDLPTAPGVSDVTYCKNQPAVPLTASLTETSLVWYNSSGAVISVPTPSTATVGATDYYVSQKNTQGCEGPKAELKVTIIALPAAPVTAHLTYCQDEQNIPALTAAGSDLTWYDANGTKLSAAPVPTTSAAGETKYYVSQKNTQGCEGPKAELKVTIIALPAAPVTAHLTYCQDEQNIPALTAAGSDLTWYDANGTKLSAAPVPTTSAAGETKYYVSQKNTQGCEGPKAELKVTIIALPAAPVTAHLTYCQDEQNIPALTAAGSDLTWYDANGTKLSAAPVPTTSAAGETKYFVSQKNTQGCEGPKAELKVTIIALPDAPVTAHLTYCQDEQNIPALTAAGSDLTWYDANGTKLSAAPVPTTSAAGETKYYVSQKNTQGCEGPKAELKVTIIALPAAPVTAHLTYCQDEQNIPALTAAGSDLTWYDANGTKLSATPVPTTSAAGETKYYVSQKNTQGCEGPKAELKVTIIALPAAPVTAHLTYCQDEQNIPALTAAGSDLTWYDANGTKLSATPVPTTSAAGETKYYVSQKNTQGCEGPKSELKVTIKALPDAPATLPLSYCHNQTNIPALTATASANASLIWYNEAGTLLASAPIPSTATVGEQKFYVSQKFATGCEGPKALLTVTINALPDAPVTLPLNYCQNQTNIPALTATASANASLIWYNEAGTLLAAAPSPSTATVGEQKFYVSQKFTTCEGPKALLTVTINALPAPVTANLSYCQNQTNIPALTATASANASLIWYNEAGTLLAAAPIPSTVTVGEQKFYVSQKFTTGCEGPKALLTVTINALTDAPATLPLSYCQNQTNIPALTATASANASLIWYNEAGTLLAAAPIPSTVTVGEQKFYVSQKFTTGCEGPKALLTVTINALPDAPVTLPLSYCQNQTNIPALTATASANASLIWYNEAETLLAAAPSPSTATVGEQKFYVSQKFATGCEGPKALLTVTINALPDAPVTTNLSYCQNQTNIPALTATASANASLIWYNEAGTLLASAPIPLTATVGEQKFYVSQKFSTGCEGPKALLTVTINALPDAPVTLPLSYCQNQTNIPALTATASANASLIWYNEAGTLLAAAPIPSTATVGEQKFYVSQKFSTGCEGPKALLTVTINALPDAPVTASLSYCQNQTNIPALTATASANASLIWYNEAGTLLAAAPIPSTAIVGEQKFYVSQKFSTGCEGPKALLTVTINALPDAPATLPLSYCQNQTNIPALTATASANASLIWYNEAGTLLASAPIPSTATVGEQKFYVSQKFATGCEGPKALLTVTINALPDAPVTLPLSYCQNQTNIPALTASAISGASLIWYNEAGTLLAAAPSPSTAIVGEQKFYVSQKFTTGCEGPKALLTVTINALPPAPATQSLSYCQNQTNIPALTATASANASLIWYNEAGTLLAAAPSPSTATVGEQKFYVSQKFATGCEGPKALLTVTINALPPAPVTTNLKYCQNQPNTQPLTATGSNLIWYDANGIILPGAPVPTTSTVGTINYYVSQTNLTGCESAKSKITVEVFAAPEKPTVSASGPVVICEGGSVILKSSPSVNYQWFKDGEVLSGAVGQALTVSETGLYKVITKNANGCGSEFSEGINVLVNKIAQKPAIQVQGSPTVCEGQAVVLSSSYSTGNQWFKDGVLIPGATEQTYLAKLTGKYTLVINTSSGCSSKQSDAVAVSVNSMPVVPVITTQSSMLICKGGVAALTSSVSSGNQWYKNGALIPGATGPIYIANSAGSYMVKSKNVSGCESLNSNAINLAEEEFKIALQTSSNRVEYGSKIQLSTSSKLSYKILSWSPTNIFIEGDAKSQSLVLLKNITVTVNAVSDNGCYASATINIQVDKKRDLFIPNTFTPNGDGKNDVIKVYGTGIEMIDWAVYSQWGQLIYKSKAQDASWDGTFGGVMQPVGVYVYKCVIRFTDGAEITKHGSINLVR</sequence>
<dbReference type="InterPro" id="IPR036179">
    <property type="entry name" value="Ig-like_dom_sf"/>
</dbReference>
<keyword evidence="5" id="KW-1185">Reference proteome</keyword>
<feature type="chain" id="PRO_5045879167" evidence="1">
    <location>
        <begin position="25"/>
        <end position="3117"/>
    </location>
</feature>
<feature type="domain" description="Ig-like" evidence="3">
    <location>
        <begin position="1118"/>
        <end position="1193"/>
    </location>
</feature>
<evidence type="ECO:0000313" key="5">
    <source>
        <dbReference type="Proteomes" id="UP001144341"/>
    </source>
</evidence>
<evidence type="ECO:0000259" key="2">
    <source>
        <dbReference type="Pfam" id="PF01345"/>
    </source>
</evidence>
<evidence type="ECO:0000313" key="4">
    <source>
        <dbReference type="EMBL" id="MCZ4221874.1"/>
    </source>
</evidence>
<dbReference type="Pfam" id="PF19081">
    <property type="entry name" value="Ig_7"/>
    <property type="match status" value="9"/>
</dbReference>
<dbReference type="NCBIfam" id="TIGR01451">
    <property type="entry name" value="B_ant_repeat"/>
    <property type="match status" value="1"/>
</dbReference>